<feature type="domain" description="HTH cro/C1-type" evidence="1">
    <location>
        <begin position="8"/>
        <end position="62"/>
    </location>
</feature>
<reference evidence="2 3" key="1">
    <citation type="submission" date="2019-01" db="EMBL/GenBank/DDBJ databases">
        <title>Draft genome sequence of heavy metal resistant Bacillus cereus NWUAB01.</title>
        <authorList>
            <person name="Babalola O."/>
            <person name="Aremu B.R."/>
            <person name="Ayangbenro A.S."/>
        </authorList>
    </citation>
    <scope>NUCLEOTIDE SEQUENCE [LARGE SCALE GENOMIC DNA]</scope>
    <source>
        <strain evidence="2 3">NWUAB01</strain>
    </source>
</reference>
<evidence type="ECO:0000313" key="2">
    <source>
        <dbReference type="EMBL" id="RWQ73184.1"/>
    </source>
</evidence>
<dbReference type="RefSeq" id="WP_098281556.1">
    <property type="nucleotide sequence ID" value="NZ_CP095377.1"/>
</dbReference>
<dbReference type="InterPro" id="IPR010982">
    <property type="entry name" value="Lambda_DNA-bd_dom_sf"/>
</dbReference>
<proteinExistence type="predicted"/>
<organism evidence="2 3">
    <name type="scientific">Bacillus cereus</name>
    <dbReference type="NCBI Taxonomy" id="1396"/>
    <lineage>
        <taxon>Bacteria</taxon>
        <taxon>Bacillati</taxon>
        <taxon>Bacillota</taxon>
        <taxon>Bacilli</taxon>
        <taxon>Bacillales</taxon>
        <taxon>Bacillaceae</taxon>
        <taxon>Bacillus</taxon>
        <taxon>Bacillus cereus group</taxon>
    </lineage>
</organism>
<sequence>MGKKRHNLIKARKRKKLTQEALGAQINKKKTVISNWETGYATPTLSDALQLAQVLEEDVFILFLGNEVQ</sequence>
<dbReference type="SMART" id="SM00530">
    <property type="entry name" value="HTH_XRE"/>
    <property type="match status" value="1"/>
</dbReference>
<dbReference type="EMBL" id="QNGD03000008">
    <property type="protein sequence ID" value="RWQ73184.1"/>
    <property type="molecule type" value="Genomic_DNA"/>
</dbReference>
<name>A0A9X8NV55_BACCE</name>
<dbReference type="GO" id="GO:0003677">
    <property type="term" value="F:DNA binding"/>
    <property type="evidence" value="ECO:0007669"/>
    <property type="project" value="InterPro"/>
</dbReference>
<protein>
    <submittedName>
        <fullName evidence="2">XRE family transcriptional regulator</fullName>
    </submittedName>
</protein>
<dbReference type="AlphaFoldDB" id="A0A9X8NV55"/>
<comment type="caution">
    <text evidence="2">The sequence shown here is derived from an EMBL/GenBank/DDBJ whole genome shotgun (WGS) entry which is preliminary data.</text>
</comment>
<dbReference type="CDD" id="cd00093">
    <property type="entry name" value="HTH_XRE"/>
    <property type="match status" value="1"/>
</dbReference>
<gene>
    <name evidence="2" type="ORF">DR116_0017920</name>
</gene>
<dbReference type="InterPro" id="IPR001387">
    <property type="entry name" value="Cro/C1-type_HTH"/>
</dbReference>
<evidence type="ECO:0000259" key="1">
    <source>
        <dbReference type="PROSITE" id="PS50943"/>
    </source>
</evidence>
<accession>A0A9X8NV55</accession>
<evidence type="ECO:0000313" key="3">
    <source>
        <dbReference type="Proteomes" id="UP000253597"/>
    </source>
</evidence>
<dbReference type="SUPFAM" id="SSF47413">
    <property type="entry name" value="lambda repressor-like DNA-binding domains"/>
    <property type="match status" value="1"/>
</dbReference>
<dbReference type="PROSITE" id="PS50943">
    <property type="entry name" value="HTH_CROC1"/>
    <property type="match status" value="1"/>
</dbReference>
<dbReference type="Proteomes" id="UP000253597">
    <property type="component" value="Unassembled WGS sequence"/>
</dbReference>
<dbReference type="Pfam" id="PF01381">
    <property type="entry name" value="HTH_3"/>
    <property type="match status" value="1"/>
</dbReference>
<dbReference type="Gene3D" id="1.10.260.40">
    <property type="entry name" value="lambda repressor-like DNA-binding domains"/>
    <property type="match status" value="1"/>
</dbReference>